<comment type="caution">
    <text evidence="6">The sequence shown here is derived from an EMBL/GenBank/DDBJ whole genome shotgun (WGS) entry which is preliminary data.</text>
</comment>
<feature type="domain" description="SGS" evidence="4">
    <location>
        <begin position="300"/>
        <end position="402"/>
    </location>
</feature>
<evidence type="ECO:0000256" key="1">
    <source>
        <dbReference type="ARBA" id="ARBA00008509"/>
    </source>
</evidence>
<feature type="region of interest" description="Disordered" evidence="3">
    <location>
        <begin position="133"/>
        <end position="179"/>
    </location>
</feature>
<dbReference type="Gene3D" id="1.25.40.10">
    <property type="entry name" value="Tetratricopeptide repeat domain"/>
    <property type="match status" value="1"/>
</dbReference>
<organism evidence="6 7">
    <name type="scientific">Aureobasidium pullulans</name>
    <name type="common">Black yeast</name>
    <name type="synonym">Pullularia pullulans</name>
    <dbReference type="NCBI Taxonomy" id="5580"/>
    <lineage>
        <taxon>Eukaryota</taxon>
        <taxon>Fungi</taxon>
        <taxon>Dikarya</taxon>
        <taxon>Ascomycota</taxon>
        <taxon>Pezizomycotina</taxon>
        <taxon>Dothideomycetes</taxon>
        <taxon>Dothideomycetidae</taxon>
        <taxon>Dothideales</taxon>
        <taxon>Saccotheciaceae</taxon>
        <taxon>Aureobasidium</taxon>
    </lineage>
</organism>
<evidence type="ECO:0000259" key="4">
    <source>
        <dbReference type="PROSITE" id="PS51048"/>
    </source>
</evidence>
<dbReference type="GO" id="GO:0051087">
    <property type="term" value="F:protein-folding chaperone binding"/>
    <property type="evidence" value="ECO:0007669"/>
    <property type="project" value="InterPro"/>
</dbReference>
<reference evidence="6 7" key="1">
    <citation type="submission" date="2018-10" db="EMBL/GenBank/DDBJ databases">
        <title>Fifty Aureobasidium pullulans genomes reveal a recombining polyextremotolerant generalist.</title>
        <authorList>
            <person name="Gostincar C."/>
            <person name="Turk M."/>
            <person name="Zajc J."/>
            <person name="Gunde-Cimerman N."/>
        </authorList>
    </citation>
    <scope>NUCLEOTIDE SEQUENCE [LARGE SCALE GENOMIC DNA]</scope>
    <source>
        <strain evidence="6 7">EXF-11900</strain>
    </source>
</reference>
<feature type="compositionally biased region" description="Polar residues" evidence="3">
    <location>
        <begin position="277"/>
        <end position="308"/>
    </location>
</feature>
<dbReference type="AlphaFoldDB" id="A0A4S8SW81"/>
<sequence length="402" mass="43910">MINVIMDQAKLGAEALSAGNYAEAIKLYTAALAVSPTSPDYLIKRSTAYQRTSPADYQSALADADKAVLSAQKRGKRELIVQGQFRRAIALFGLERYPDCRFLLDVVKRMDLKDKSIPMWESKVNTKISAMEGSTDVTVKETPEEKEDTTVASPPKKADTTPTTTSTPAQPPAVTQTPADKIRHDWYQNNDKVYFTLLAKGVPKDKAIIDIQTRSLSISFPLQSSSDFDFSLEPLFAEIDPSASTFSIMSTKVEVVLKKSQPGQKWSALESNEPVANKSTTTASVPSSILQPATTQKAPSYPTSSRSGPKNWDKLASEALAKPKTGDSKSDGKIEEEEEDEGGDAVNGFFKKLYAGADADTRRAMMKSFSESNGTALSTNWEEVKKAKVETNPPDGLEAKKW</sequence>
<dbReference type="PROSITE" id="PS51048">
    <property type="entry name" value="SGS"/>
    <property type="match status" value="1"/>
</dbReference>
<dbReference type="PANTHER" id="PTHR45862">
    <property type="entry name" value="PROTEIN SGT1 HOMOLOG"/>
    <property type="match status" value="1"/>
</dbReference>
<feature type="domain" description="CS" evidence="5">
    <location>
        <begin position="179"/>
        <end position="270"/>
    </location>
</feature>
<dbReference type="Gene3D" id="2.60.40.790">
    <property type="match status" value="1"/>
</dbReference>
<dbReference type="PROSITE" id="PS51203">
    <property type="entry name" value="CS"/>
    <property type="match status" value="1"/>
</dbReference>
<dbReference type="SUPFAM" id="SSF49764">
    <property type="entry name" value="HSP20-like chaperones"/>
    <property type="match status" value="1"/>
</dbReference>
<dbReference type="InterPro" id="IPR007052">
    <property type="entry name" value="CS_dom"/>
</dbReference>
<feature type="compositionally biased region" description="Basic and acidic residues" evidence="3">
    <location>
        <begin position="324"/>
        <end position="333"/>
    </location>
</feature>
<protein>
    <submittedName>
        <fullName evidence="6">SGS-domain-containing protein</fullName>
    </submittedName>
</protein>
<comment type="similarity">
    <text evidence="1">Belongs to the SGT1 family.</text>
</comment>
<gene>
    <name evidence="6" type="ORF">D6D28_01814</name>
</gene>
<evidence type="ECO:0000313" key="6">
    <source>
        <dbReference type="EMBL" id="THV75450.1"/>
    </source>
</evidence>
<feature type="repeat" description="TPR" evidence="2">
    <location>
        <begin position="5"/>
        <end position="38"/>
    </location>
</feature>
<dbReference type="EMBL" id="QZAF01000038">
    <property type="protein sequence ID" value="THV75450.1"/>
    <property type="molecule type" value="Genomic_DNA"/>
</dbReference>
<accession>A0A4S8SW81</accession>
<dbReference type="InterPro" id="IPR011990">
    <property type="entry name" value="TPR-like_helical_dom_sf"/>
</dbReference>
<dbReference type="Pfam" id="PF04969">
    <property type="entry name" value="CS"/>
    <property type="match status" value="1"/>
</dbReference>
<dbReference type="Pfam" id="PF05002">
    <property type="entry name" value="SGS"/>
    <property type="match status" value="1"/>
</dbReference>
<dbReference type="PROSITE" id="PS50005">
    <property type="entry name" value="TPR"/>
    <property type="match status" value="1"/>
</dbReference>
<dbReference type="InterPro" id="IPR044563">
    <property type="entry name" value="Sgt1-like"/>
</dbReference>
<dbReference type="InterPro" id="IPR007699">
    <property type="entry name" value="SGS_dom"/>
</dbReference>
<evidence type="ECO:0000259" key="5">
    <source>
        <dbReference type="PROSITE" id="PS51203"/>
    </source>
</evidence>
<evidence type="ECO:0000313" key="7">
    <source>
        <dbReference type="Proteomes" id="UP000304951"/>
    </source>
</evidence>
<dbReference type="SUPFAM" id="SSF48452">
    <property type="entry name" value="TPR-like"/>
    <property type="match status" value="1"/>
</dbReference>
<feature type="compositionally biased region" description="Low complexity" evidence="3">
    <location>
        <begin position="152"/>
        <end position="179"/>
    </location>
</feature>
<proteinExistence type="inferred from homology"/>
<feature type="region of interest" description="Disordered" evidence="3">
    <location>
        <begin position="262"/>
        <end position="348"/>
    </location>
</feature>
<feature type="compositionally biased region" description="Acidic residues" evidence="3">
    <location>
        <begin position="334"/>
        <end position="343"/>
    </location>
</feature>
<dbReference type="Proteomes" id="UP000304951">
    <property type="component" value="Unassembled WGS sequence"/>
</dbReference>
<keyword evidence="2" id="KW-0802">TPR repeat</keyword>
<dbReference type="InterPro" id="IPR008978">
    <property type="entry name" value="HSP20-like_chaperone"/>
</dbReference>
<evidence type="ECO:0000256" key="2">
    <source>
        <dbReference type="PROSITE-ProRule" id="PRU00339"/>
    </source>
</evidence>
<dbReference type="CDD" id="cd06466">
    <property type="entry name" value="p23_CS_SGT1_like"/>
    <property type="match status" value="1"/>
</dbReference>
<dbReference type="InterPro" id="IPR019734">
    <property type="entry name" value="TPR_rpt"/>
</dbReference>
<evidence type="ECO:0000256" key="3">
    <source>
        <dbReference type="SAM" id="MobiDB-lite"/>
    </source>
</evidence>
<name>A0A4S8SW81_AURPU</name>